<protein>
    <submittedName>
        <fullName evidence="1">Uncharacterized protein</fullName>
    </submittedName>
</protein>
<sequence length="118" mass="13409">MKRAAILWREHRVLLLAFLAASALALFFAARFAFYVIYWSAPEHRDQPIETWMTIGYIARSYDLPREALADALGVGPPGSGRRPTVEQLARDRGMTPEEFRAEIEQAIAKLRESGPHR</sequence>
<dbReference type="Proteomes" id="UP000291088">
    <property type="component" value="Unassembled WGS sequence"/>
</dbReference>
<dbReference type="RefSeq" id="WP_129332147.1">
    <property type="nucleotide sequence ID" value="NZ_SDVB01000238.1"/>
</dbReference>
<evidence type="ECO:0000313" key="1">
    <source>
        <dbReference type="EMBL" id="RYC11707.1"/>
    </source>
</evidence>
<evidence type="ECO:0000313" key="2">
    <source>
        <dbReference type="Proteomes" id="UP000291088"/>
    </source>
</evidence>
<proteinExistence type="predicted"/>
<dbReference type="EMBL" id="SDVB01000238">
    <property type="protein sequence ID" value="RYC11707.1"/>
    <property type="molecule type" value="Genomic_DNA"/>
</dbReference>
<keyword evidence="2" id="KW-1185">Reference proteome</keyword>
<dbReference type="AlphaFoldDB" id="A0A4V1RQ58"/>
<name>A0A4V1RQ58_9HYPH</name>
<accession>A0A4V1RQ58</accession>
<comment type="caution">
    <text evidence="1">The sequence shown here is derived from an EMBL/GenBank/DDBJ whole genome shotgun (WGS) entry which is preliminary data.</text>
</comment>
<reference evidence="1 2" key="1">
    <citation type="submission" date="2019-01" db="EMBL/GenBank/DDBJ databases">
        <authorList>
            <person name="Deng T."/>
        </authorList>
    </citation>
    <scope>NUCLEOTIDE SEQUENCE [LARGE SCALE GENOMIC DNA]</scope>
    <source>
        <strain evidence="1 2">F8825</strain>
    </source>
</reference>
<organism evidence="1 2">
    <name type="scientific">Ciceribacter ferrooxidans</name>
    <dbReference type="NCBI Taxonomy" id="2509717"/>
    <lineage>
        <taxon>Bacteria</taxon>
        <taxon>Pseudomonadati</taxon>
        <taxon>Pseudomonadota</taxon>
        <taxon>Alphaproteobacteria</taxon>
        <taxon>Hyphomicrobiales</taxon>
        <taxon>Rhizobiaceae</taxon>
        <taxon>Ciceribacter</taxon>
    </lineage>
</organism>
<gene>
    <name evidence="1" type="ORF">EUU22_11560</name>
</gene>
<dbReference type="OrthoDB" id="159440at2"/>